<protein>
    <recommendedName>
        <fullName evidence="3">Bacillopeptidase F</fullName>
    </recommendedName>
</protein>
<evidence type="ECO:0000313" key="1">
    <source>
        <dbReference type="EMBL" id="KKR78140.1"/>
    </source>
</evidence>
<organism evidence="1 2">
    <name type="scientific">Candidatus Curtissbacteria bacterium GW2011_GWA1_40_9</name>
    <dbReference type="NCBI Taxonomy" id="1618408"/>
    <lineage>
        <taxon>Bacteria</taxon>
        <taxon>Candidatus Curtissiibacteriota</taxon>
    </lineage>
</organism>
<gene>
    <name evidence="1" type="ORF">UU23_C0003G0038</name>
</gene>
<sequence length="200" mass="21645">MTVGISALGKFADLLGIVFTHEEQNTDENSKLTSPILNTLPVFTNDDNIKVSGFSPTGEKVEIYLDGDKVGEVILESGRFEYDLTLKTGENEIAARTTSGARQSELSSSVIVNFDKTVPKLEVTNPSEGQSFYGDNKVPVEGKTERDAQVFVNGFLANVDSDGNFDVIIPIPEGDSELEVKALDDAGNTNIVKISVNIRK</sequence>
<name>A0A0G0W1E7_9BACT</name>
<dbReference type="AlphaFoldDB" id="A0A0G0W1E7"/>
<proteinExistence type="predicted"/>
<evidence type="ECO:0000313" key="2">
    <source>
        <dbReference type="Proteomes" id="UP000034292"/>
    </source>
</evidence>
<evidence type="ECO:0008006" key="3">
    <source>
        <dbReference type="Google" id="ProtNLM"/>
    </source>
</evidence>
<dbReference type="Gene3D" id="2.60.40.10">
    <property type="entry name" value="Immunoglobulins"/>
    <property type="match status" value="2"/>
</dbReference>
<dbReference type="Proteomes" id="UP000034292">
    <property type="component" value="Unassembled WGS sequence"/>
</dbReference>
<dbReference type="STRING" id="1618408.UU23_C0003G0038"/>
<dbReference type="InterPro" id="IPR013783">
    <property type="entry name" value="Ig-like_fold"/>
</dbReference>
<dbReference type="EMBL" id="LBZV01000003">
    <property type="protein sequence ID" value="KKR78140.1"/>
    <property type="molecule type" value="Genomic_DNA"/>
</dbReference>
<dbReference type="Pfam" id="PF09136">
    <property type="entry name" value="Glucodextran_B"/>
    <property type="match status" value="1"/>
</dbReference>
<reference evidence="1 2" key="1">
    <citation type="journal article" date="2015" name="Nature">
        <title>rRNA introns, odd ribosomes, and small enigmatic genomes across a large radiation of phyla.</title>
        <authorList>
            <person name="Brown C.T."/>
            <person name="Hug L.A."/>
            <person name="Thomas B.C."/>
            <person name="Sharon I."/>
            <person name="Castelle C.J."/>
            <person name="Singh A."/>
            <person name="Wilkins M.J."/>
            <person name="Williams K.H."/>
            <person name="Banfield J.F."/>
        </authorList>
    </citation>
    <scope>NUCLEOTIDE SEQUENCE [LARGE SCALE GENOMIC DNA]</scope>
</reference>
<comment type="caution">
    <text evidence="1">The sequence shown here is derived from an EMBL/GenBank/DDBJ whole genome shotgun (WGS) entry which is preliminary data.</text>
</comment>
<accession>A0A0G0W1E7</accession>